<evidence type="ECO:0000313" key="9">
    <source>
        <dbReference type="WormBase" id="K04F1.3a"/>
    </source>
</evidence>
<dbReference type="PROSITE" id="PS50262">
    <property type="entry name" value="G_PROTEIN_RECEP_F1_2"/>
    <property type="match status" value="1"/>
</dbReference>
<evidence type="ECO:0000256" key="2">
    <source>
        <dbReference type="ARBA" id="ARBA00022692"/>
    </source>
</evidence>
<feature type="transmembrane region" description="Helical" evidence="5">
    <location>
        <begin position="276"/>
        <end position="300"/>
    </location>
</feature>
<evidence type="ECO:0000256" key="1">
    <source>
        <dbReference type="ARBA" id="ARBA00004370"/>
    </source>
</evidence>
<feature type="transmembrane region" description="Helical" evidence="5">
    <location>
        <begin position="66"/>
        <end position="95"/>
    </location>
</feature>
<dbReference type="PIR" id="A88956">
    <property type="entry name" value="A88956"/>
</dbReference>
<feature type="transmembrane region" description="Helical" evidence="5">
    <location>
        <begin position="160"/>
        <end position="181"/>
    </location>
</feature>
<dbReference type="UCSC" id="K04F1.3">
    <property type="organism name" value="c. elegans"/>
</dbReference>
<dbReference type="PaxDb" id="6239-K04F1.3"/>
<protein>
    <submittedName>
        <fullName evidence="7">G-protein coupled receptors family 1 profile domain-containing protein</fullName>
    </submittedName>
</protein>
<dbReference type="InterPro" id="IPR019427">
    <property type="entry name" value="7TM_GPCR_serpentine_rcpt_Srw"/>
</dbReference>
<feature type="domain" description="G-protein coupled receptors family 1 profile" evidence="6">
    <location>
        <begin position="52"/>
        <end position="335"/>
    </location>
</feature>
<keyword evidence="8" id="KW-1185">Reference proteome</keyword>
<dbReference type="GO" id="GO:0016020">
    <property type="term" value="C:membrane"/>
    <property type="evidence" value="ECO:0007669"/>
    <property type="project" value="UniProtKB-SubCell"/>
</dbReference>
<dbReference type="Pfam" id="PF10324">
    <property type="entry name" value="7TM_GPCR_Srw"/>
    <property type="match status" value="1"/>
</dbReference>
<feature type="transmembrane region" description="Helical" evidence="5">
    <location>
        <begin position="41"/>
        <end position="60"/>
    </location>
</feature>
<accession>Q9TXK8</accession>
<dbReference type="SMR" id="Q9TXK8"/>
<keyword evidence="4 5" id="KW-0472">Membrane</keyword>
<dbReference type="GO" id="GO:0008528">
    <property type="term" value="F:G protein-coupled peptide receptor activity"/>
    <property type="evidence" value="ECO:0007669"/>
    <property type="project" value="InterPro"/>
</dbReference>
<dbReference type="GeneID" id="186990"/>
<dbReference type="Proteomes" id="UP000001940">
    <property type="component" value="Chromosome V"/>
</dbReference>
<dbReference type="InParanoid" id="Q9TXK8"/>
<dbReference type="Gene3D" id="1.20.1070.10">
    <property type="entry name" value="Rhodopsin 7-helix transmembrane proteins"/>
    <property type="match status" value="1"/>
</dbReference>
<gene>
    <name evidence="7 9" type="primary">srw-98</name>
    <name evidence="7" type="ORF">CELE_K04F1.3</name>
    <name evidence="9" type="ORF">K04F1.3</name>
</gene>
<dbReference type="EMBL" id="BX284605">
    <property type="protein sequence ID" value="CCD72649.1"/>
    <property type="molecule type" value="Genomic_DNA"/>
</dbReference>
<dbReference type="AlphaFoldDB" id="Q9TXK8"/>
<dbReference type="CDD" id="cd14978">
    <property type="entry name" value="7tmA_FMRFamide_R-like"/>
    <property type="match status" value="1"/>
</dbReference>
<evidence type="ECO:0000256" key="5">
    <source>
        <dbReference type="SAM" id="Phobius"/>
    </source>
</evidence>
<evidence type="ECO:0000313" key="7">
    <source>
        <dbReference type="EMBL" id="CCD72649.1"/>
    </source>
</evidence>
<evidence type="ECO:0000313" key="8">
    <source>
        <dbReference type="Proteomes" id="UP000001940"/>
    </source>
</evidence>
<evidence type="ECO:0000259" key="6">
    <source>
        <dbReference type="PROSITE" id="PS50262"/>
    </source>
</evidence>
<name>Q9TXK8_CAEEL</name>
<evidence type="ECO:0000256" key="4">
    <source>
        <dbReference type="ARBA" id="ARBA00023136"/>
    </source>
</evidence>
<dbReference type="RefSeq" id="NP_503479.2">
    <property type="nucleotide sequence ID" value="NM_071078.2"/>
</dbReference>
<feature type="transmembrane region" description="Helical" evidence="5">
    <location>
        <begin position="234"/>
        <end position="255"/>
    </location>
</feature>
<evidence type="ECO:0000256" key="3">
    <source>
        <dbReference type="ARBA" id="ARBA00022989"/>
    </source>
</evidence>
<feature type="transmembrane region" description="Helical" evidence="5">
    <location>
        <begin position="312"/>
        <end position="337"/>
    </location>
</feature>
<feature type="transmembrane region" description="Helical" evidence="5">
    <location>
        <begin position="107"/>
        <end position="125"/>
    </location>
</feature>
<dbReference type="SUPFAM" id="SSF81321">
    <property type="entry name" value="Family A G protein-coupled receptor-like"/>
    <property type="match status" value="1"/>
</dbReference>
<dbReference type="PANTHER" id="PTHR22751">
    <property type="entry name" value="G-PROTEIN COUPLED RECEPTOR-RELATED"/>
    <property type="match status" value="1"/>
</dbReference>
<dbReference type="InterPro" id="IPR017452">
    <property type="entry name" value="GPCR_Rhodpsn_7TM"/>
</dbReference>
<dbReference type="PANTHER" id="PTHR22751:SF166">
    <property type="entry name" value="G-PROTEIN COUPLED RECEPTORS FAMILY 1 PROFILE DOMAIN-CONTAINING PROTEIN"/>
    <property type="match status" value="1"/>
</dbReference>
<dbReference type="eggNOG" id="ENOG502TFWC">
    <property type="taxonomic scope" value="Eukaryota"/>
</dbReference>
<dbReference type="AGR" id="WB:WBGene00005845"/>
<dbReference type="PhylomeDB" id="Q9TXK8"/>
<proteinExistence type="predicted"/>
<comment type="subcellular location">
    <subcellularLocation>
        <location evidence="1">Membrane</location>
    </subcellularLocation>
</comment>
<dbReference type="OrthoDB" id="5863206at2759"/>
<sequence>METTTSIYDHASSLFPNSDSKMALYQLMLTLEKFARPSLKLQYYLSFFGIVLTILHFIILTRRTMMISSIISIMIGIALCDFVAMIATIVSSGMFFDEEGTDCTPPVSLILYQIFWIFVVVRDFVRRSSTWLGVFMALVRLMMIKFGAGLRFQKCSKPAFGFAVIFWCFVFSSMLSSFYYFRYNIIEKGSWGPKDYCTGIPLTTSATIHTQELSQLFTMNDEFFGKSYMFVNGIVSKIIPCILLPFLTVLLIVELQKAEQLRKISSMTKRISSEKTTGLVIFMTVSFFVLELPIGISLIFQVSYTDFGYLYLATYINHVCNSIFIINATSHGVLCFFMSTQYRLTVAQILKIKNNQVTTVHSVQM</sequence>
<keyword evidence="2 5" id="KW-0812">Transmembrane</keyword>
<keyword evidence="3 5" id="KW-1133">Transmembrane helix</keyword>
<reference evidence="7 8" key="1">
    <citation type="journal article" date="1998" name="Science">
        <title>Genome sequence of the nematode C. elegans: a platform for investigating biology.</title>
        <authorList>
            <consortium name="The C. elegans sequencing consortium"/>
            <person name="Sulson J.E."/>
            <person name="Waterston R."/>
        </authorList>
    </citation>
    <scope>NUCLEOTIDE SEQUENCE [LARGE SCALE GENOMIC DNA]</scope>
    <source>
        <strain evidence="7 8">Bristol N2</strain>
    </source>
</reference>
<dbReference type="HOGENOM" id="CLU_043715_0_1_1"/>
<dbReference type="CTD" id="186990"/>
<organism evidence="7 8">
    <name type="scientific">Caenorhabditis elegans</name>
    <dbReference type="NCBI Taxonomy" id="6239"/>
    <lineage>
        <taxon>Eukaryota</taxon>
        <taxon>Metazoa</taxon>
        <taxon>Ecdysozoa</taxon>
        <taxon>Nematoda</taxon>
        <taxon>Chromadorea</taxon>
        <taxon>Rhabditida</taxon>
        <taxon>Rhabditina</taxon>
        <taxon>Rhabditomorpha</taxon>
        <taxon>Rhabditoidea</taxon>
        <taxon>Rhabditidae</taxon>
        <taxon>Peloderinae</taxon>
        <taxon>Caenorhabditis</taxon>
    </lineage>
</organism>
<dbReference type="WormBase" id="K04F1.3a">
    <property type="protein sequence ID" value="CE34050"/>
    <property type="gene ID" value="WBGene00005845"/>
    <property type="gene designation" value="srw-98"/>
</dbReference>
<dbReference type="OMA" id="CDLIAMI"/>
<keyword evidence="7" id="KW-0675">Receptor</keyword>